<gene>
    <name evidence="1" type="ORF">COU24_00750</name>
</gene>
<name>A0A2H0U8H9_9BACT</name>
<dbReference type="EMBL" id="PFBQ01000011">
    <property type="protein sequence ID" value="PIR81033.1"/>
    <property type="molecule type" value="Genomic_DNA"/>
</dbReference>
<proteinExistence type="predicted"/>
<sequence>MDRFAKTGSIAGRDIYDIHWFLMNGFSYESAVIKERQKLSLEKFFSKLIDFIEKEIKQKYIDEDLNFLLPLDEFKRVRKILKAETLRLLKDELIRIK</sequence>
<accession>A0A2H0U8H9</accession>
<protein>
    <submittedName>
        <fullName evidence="1">Uncharacterized protein</fullName>
    </submittedName>
</protein>
<comment type="caution">
    <text evidence="1">The sequence shown here is derived from an EMBL/GenBank/DDBJ whole genome shotgun (WGS) entry which is preliminary data.</text>
</comment>
<organism evidence="1 2">
    <name type="scientific">Candidatus Kuenenbacteria bacterium CG10_big_fil_rev_8_21_14_0_10_39_14</name>
    <dbReference type="NCBI Taxonomy" id="1974619"/>
    <lineage>
        <taxon>Bacteria</taxon>
        <taxon>Candidatus Kueneniibacteriota</taxon>
    </lineage>
</organism>
<evidence type="ECO:0000313" key="1">
    <source>
        <dbReference type="EMBL" id="PIR81033.1"/>
    </source>
</evidence>
<dbReference type="AlphaFoldDB" id="A0A2H0U8H9"/>
<reference evidence="2" key="1">
    <citation type="submission" date="2017-09" db="EMBL/GenBank/DDBJ databases">
        <title>Depth-based differentiation of microbial function through sediment-hosted aquifers and enrichment of novel symbionts in the deep terrestrial subsurface.</title>
        <authorList>
            <person name="Probst A.J."/>
            <person name="Ladd B."/>
            <person name="Jarett J.K."/>
            <person name="Geller-Mcgrath D.E."/>
            <person name="Sieber C.M.K."/>
            <person name="Emerson J.B."/>
            <person name="Anantharaman K."/>
            <person name="Thomas B.C."/>
            <person name="Malmstrom R."/>
            <person name="Stieglmeier M."/>
            <person name="Klingl A."/>
            <person name="Woyke T."/>
            <person name="Ryan C.M."/>
            <person name="Banfield J.F."/>
        </authorList>
    </citation>
    <scope>NUCLEOTIDE SEQUENCE [LARGE SCALE GENOMIC DNA]</scope>
</reference>
<evidence type="ECO:0000313" key="2">
    <source>
        <dbReference type="Proteomes" id="UP000229128"/>
    </source>
</evidence>
<dbReference type="Proteomes" id="UP000229128">
    <property type="component" value="Unassembled WGS sequence"/>
</dbReference>